<evidence type="ECO:0000256" key="1">
    <source>
        <dbReference type="ARBA" id="ARBA00022679"/>
    </source>
</evidence>
<keyword evidence="2 5" id="KW-0545">Nucleotide biosynthesis</keyword>
<feature type="binding site" evidence="5">
    <location>
        <position position="135"/>
    </location>
    <ligand>
        <name>AMP</name>
        <dbReference type="ChEBI" id="CHEBI:456215"/>
    </ligand>
</feature>
<dbReference type="HAMAP" id="MF_00235">
    <property type="entry name" value="Adenylate_kinase_Adk"/>
    <property type="match status" value="1"/>
</dbReference>
<keyword evidence="5 7" id="KW-0067">ATP-binding</keyword>
<evidence type="ECO:0000256" key="6">
    <source>
        <dbReference type="RuleBase" id="RU003330"/>
    </source>
</evidence>
<feature type="binding site" evidence="5">
    <location>
        <position position="32"/>
    </location>
    <ligand>
        <name>AMP</name>
        <dbReference type="ChEBI" id="CHEBI:456215"/>
    </ligand>
</feature>
<dbReference type="PANTHER" id="PTHR23359">
    <property type="entry name" value="NUCLEOTIDE KINASE"/>
    <property type="match status" value="1"/>
</dbReference>
<feature type="binding site" evidence="5">
    <location>
        <begin position="11"/>
        <end position="16"/>
    </location>
    <ligand>
        <name>ATP</name>
        <dbReference type="ChEBI" id="CHEBI:30616"/>
    </ligand>
</feature>
<evidence type="ECO:0000313" key="9">
    <source>
        <dbReference type="Proteomes" id="UP000263619"/>
    </source>
</evidence>
<dbReference type="SUPFAM" id="SSF52540">
    <property type="entry name" value="P-loop containing nucleoside triphosphate hydrolases"/>
    <property type="match status" value="1"/>
</dbReference>
<dbReference type="PROSITE" id="PS00113">
    <property type="entry name" value="ADENYLATE_KINASE"/>
    <property type="match status" value="1"/>
</dbReference>
<dbReference type="GO" id="GO:0044209">
    <property type="term" value="P:AMP salvage"/>
    <property type="evidence" value="ECO:0007669"/>
    <property type="project" value="UniProtKB-UniRule"/>
</dbReference>
<comment type="catalytic activity">
    <reaction evidence="5 7">
        <text>AMP + ATP = 2 ADP</text>
        <dbReference type="Rhea" id="RHEA:12973"/>
        <dbReference type="ChEBI" id="CHEBI:30616"/>
        <dbReference type="ChEBI" id="CHEBI:456215"/>
        <dbReference type="ChEBI" id="CHEBI:456216"/>
        <dbReference type="EC" id="2.7.4.3"/>
    </reaction>
</comment>
<comment type="domain">
    <text evidence="5">Consists of three domains, a large central CORE domain and two small peripheral domains, NMPbind and LID, which undergo movements during catalysis. The LID domain closes over the site of phosphoryl transfer upon ATP binding. Assembling and dissambling the active center during each catalytic cycle provides an effective means to prevent ATP hydrolysis.</text>
</comment>
<dbReference type="InterPro" id="IPR000850">
    <property type="entry name" value="Adenylat/UMP-CMP_kin"/>
</dbReference>
<evidence type="ECO:0000256" key="3">
    <source>
        <dbReference type="ARBA" id="ARBA00022741"/>
    </source>
</evidence>
<keyword evidence="1 5" id="KW-0808">Transferase</keyword>
<dbReference type="GO" id="GO:0005524">
    <property type="term" value="F:ATP binding"/>
    <property type="evidence" value="ECO:0007669"/>
    <property type="project" value="UniProtKB-UniRule"/>
</dbReference>
<reference evidence="8 9" key="1">
    <citation type="submission" date="2014-06" db="EMBL/GenBank/DDBJ databases">
        <title>Genome sequence of the intracellular symbiont Blattabacterium cuenoti, strain STAT from the wood feeding cockroach Salganea taiwanensis taiwanensis.</title>
        <authorList>
            <person name="Kinjo Y."/>
            <person name="Ohkuma M."/>
            <person name="Tokuda G."/>
        </authorList>
    </citation>
    <scope>NUCLEOTIDE SEQUENCE [LARGE SCALE GENOMIC DNA]</scope>
    <source>
        <strain evidence="8 9">STAT</strain>
    </source>
</reference>
<dbReference type="Proteomes" id="UP000263619">
    <property type="component" value="Chromosome"/>
</dbReference>
<dbReference type="EMBL" id="AP014608">
    <property type="protein sequence ID" value="BBA17340.1"/>
    <property type="molecule type" value="Genomic_DNA"/>
</dbReference>
<dbReference type="CDD" id="cd01428">
    <property type="entry name" value="ADK"/>
    <property type="match status" value="1"/>
</dbReference>
<feature type="binding site" evidence="5">
    <location>
        <position position="175"/>
    </location>
    <ligand>
        <name>ATP</name>
        <dbReference type="ChEBI" id="CHEBI:30616"/>
    </ligand>
</feature>
<keyword evidence="9" id="KW-1185">Reference proteome</keyword>
<dbReference type="AlphaFoldDB" id="A0A224AL34"/>
<comment type="subunit">
    <text evidence="5 7">Monomer.</text>
</comment>
<dbReference type="RefSeq" id="WP_119305595.1">
    <property type="nucleotide sequence ID" value="NZ_AP014608.1"/>
</dbReference>
<dbReference type="InterPro" id="IPR033690">
    <property type="entry name" value="Adenylat_kinase_CS"/>
</dbReference>
<feature type="binding site" evidence="5">
    <location>
        <position position="147"/>
    </location>
    <ligand>
        <name>AMP</name>
        <dbReference type="ChEBI" id="CHEBI:456215"/>
    </ligand>
</feature>
<protein>
    <recommendedName>
        <fullName evidence="5 7">Adenylate kinase</fullName>
        <shortName evidence="5">AK</shortName>
        <ecNumber evidence="5 7">2.7.4.3</ecNumber>
    </recommendedName>
    <alternativeName>
        <fullName evidence="5">ATP-AMP transphosphorylase</fullName>
    </alternativeName>
    <alternativeName>
        <fullName evidence="5">ATP:AMP phosphotransferase</fullName>
    </alternativeName>
    <alternativeName>
        <fullName evidence="5">Adenylate monophosphate kinase</fullName>
    </alternativeName>
</protein>
<evidence type="ECO:0000313" key="8">
    <source>
        <dbReference type="EMBL" id="BBA17340.1"/>
    </source>
</evidence>
<feature type="binding site" evidence="5">
    <location>
        <begin position="58"/>
        <end position="60"/>
    </location>
    <ligand>
        <name>AMP</name>
        <dbReference type="ChEBI" id="CHEBI:456215"/>
    </ligand>
</feature>
<dbReference type="Gene3D" id="3.40.50.300">
    <property type="entry name" value="P-loop containing nucleotide triphosphate hydrolases"/>
    <property type="match status" value="1"/>
</dbReference>
<organism evidence="8 9">
    <name type="scientific">Blattabacterium cuenoti STAT</name>
    <dbReference type="NCBI Taxonomy" id="1457030"/>
    <lineage>
        <taxon>Bacteria</taxon>
        <taxon>Pseudomonadati</taxon>
        <taxon>Bacteroidota</taxon>
        <taxon>Flavobacteriia</taxon>
        <taxon>Flavobacteriales</taxon>
        <taxon>Blattabacteriaceae</taxon>
        <taxon>Blattabacterium</taxon>
    </lineage>
</organism>
<keyword evidence="4 5" id="KW-0418">Kinase</keyword>
<comment type="subcellular location">
    <subcellularLocation>
        <location evidence="5 7">Cytoplasm</location>
    </subcellularLocation>
</comment>
<comment type="similarity">
    <text evidence="5 6">Belongs to the adenylate kinase family.</text>
</comment>
<dbReference type="InterPro" id="IPR027417">
    <property type="entry name" value="P-loop_NTPase"/>
</dbReference>
<gene>
    <name evidence="5 8" type="primary">adk</name>
    <name evidence="8" type="ORF">STAT_423</name>
</gene>
<feature type="region of interest" description="NMP" evidence="5">
    <location>
        <begin position="31"/>
        <end position="60"/>
    </location>
</feature>
<accession>A0A224AL34</accession>
<dbReference type="UniPathway" id="UPA00588">
    <property type="reaction ID" value="UER00649"/>
</dbReference>
<comment type="function">
    <text evidence="5">Catalyzes the reversible transfer of the terminal phosphate group between ATP and AMP. Plays an important role in cellular energy homeostasis and in adenine nucleotide metabolism.</text>
</comment>
<feature type="binding site" evidence="5">
    <location>
        <position position="93"/>
    </location>
    <ligand>
        <name>AMP</name>
        <dbReference type="ChEBI" id="CHEBI:456215"/>
    </ligand>
</feature>
<dbReference type="Pfam" id="PF00406">
    <property type="entry name" value="ADK"/>
    <property type="match status" value="1"/>
</dbReference>
<dbReference type="OrthoDB" id="9805030at2"/>
<evidence type="ECO:0000256" key="4">
    <source>
        <dbReference type="ARBA" id="ARBA00022777"/>
    </source>
</evidence>
<dbReference type="GO" id="GO:0004017">
    <property type="term" value="F:AMP kinase activity"/>
    <property type="evidence" value="ECO:0007669"/>
    <property type="project" value="UniProtKB-UniRule"/>
</dbReference>
<keyword evidence="5" id="KW-0963">Cytoplasm</keyword>
<dbReference type="EC" id="2.7.4.3" evidence="5 7"/>
<feature type="binding site" evidence="5">
    <location>
        <position position="129"/>
    </location>
    <ligand>
        <name>ATP</name>
        <dbReference type="ChEBI" id="CHEBI:30616"/>
    </ligand>
</feature>
<evidence type="ECO:0000256" key="2">
    <source>
        <dbReference type="ARBA" id="ARBA00022727"/>
    </source>
</evidence>
<sequence>MIHIILFGPPGCGKGTQAKIISNKFDFIHLSTGMIFRDHITKKTNLGKLASCYINKGTLVPDIITTNMLNIEIRKHFKAKGIIYDGYPRTKNQIFSLEKVLNKLCFGEINIIFYFFIQKNLIINRLLKRGKISHRNDDTNIITVQRRIKEYYKKTYLIWKNYKFKKNIIKLNASLSIEKISIFIENKISDLL</sequence>
<feature type="binding site" evidence="5">
    <location>
        <begin position="86"/>
        <end position="89"/>
    </location>
    <ligand>
        <name>AMP</name>
        <dbReference type="ChEBI" id="CHEBI:456215"/>
    </ligand>
</feature>
<name>A0A224AL34_9FLAO</name>
<evidence type="ECO:0000256" key="7">
    <source>
        <dbReference type="RuleBase" id="RU003331"/>
    </source>
</evidence>
<feature type="binding site" evidence="5">
    <location>
        <position position="37"/>
    </location>
    <ligand>
        <name>AMP</name>
        <dbReference type="ChEBI" id="CHEBI:456215"/>
    </ligand>
</feature>
<comment type="pathway">
    <text evidence="5">Purine metabolism; AMP biosynthesis via salvage pathway; AMP from ADP: step 1/1.</text>
</comment>
<dbReference type="PRINTS" id="PR00094">
    <property type="entry name" value="ADENYLTKNASE"/>
</dbReference>
<proteinExistence type="inferred from homology"/>
<keyword evidence="3 5" id="KW-0547">Nucleotide-binding</keyword>
<evidence type="ECO:0000256" key="5">
    <source>
        <dbReference type="HAMAP-Rule" id="MF_00235"/>
    </source>
</evidence>
<comment type="caution">
    <text evidence="5">Lacks conserved residue(s) required for the propagation of feature annotation.</text>
</comment>
<dbReference type="GO" id="GO:0005737">
    <property type="term" value="C:cytoplasm"/>
    <property type="evidence" value="ECO:0007669"/>
    <property type="project" value="UniProtKB-SubCell"/>
</dbReference>